<reference evidence="2 3" key="1">
    <citation type="submission" date="2019-06" db="EMBL/GenBank/DDBJ databases">
        <authorList>
            <person name="Palmer J.M."/>
        </authorList>
    </citation>
    <scope>NUCLEOTIDE SEQUENCE [LARGE SCALE GENOMIC DNA]</scope>
    <source>
        <strain evidence="2 3">TWF102</strain>
    </source>
</reference>
<feature type="region of interest" description="Disordered" evidence="1">
    <location>
        <begin position="92"/>
        <end position="122"/>
    </location>
</feature>
<dbReference type="Proteomes" id="UP000475325">
    <property type="component" value="Unassembled WGS sequence"/>
</dbReference>
<dbReference type="AlphaFoldDB" id="A0A7C8JH00"/>
<evidence type="ECO:0000313" key="3">
    <source>
        <dbReference type="Proteomes" id="UP000475325"/>
    </source>
</evidence>
<sequence length="122" mass="13278">MSGSDPKIPLASAENSQAAFETAVEVLSGLREGNLNPAFQRDQTSHDYSRGRLTFSSSAHLVPRTEEELAYDCCKKLPVKTSIADVREKLGIPSTGMANDHTWDQLSVNPSSRSTHPSHPVN</sequence>
<name>A0A7C8JH00_ORBOL</name>
<comment type="caution">
    <text evidence="2">The sequence shown here is derived from an EMBL/GenBank/DDBJ whole genome shotgun (WGS) entry which is preliminary data.</text>
</comment>
<dbReference type="EMBL" id="WIQW01000001">
    <property type="protein sequence ID" value="KAF3113565.1"/>
    <property type="molecule type" value="Genomic_DNA"/>
</dbReference>
<dbReference type="OrthoDB" id="5312920at2759"/>
<protein>
    <submittedName>
        <fullName evidence="2">Uncharacterized protein</fullName>
    </submittedName>
</protein>
<evidence type="ECO:0000313" key="2">
    <source>
        <dbReference type="EMBL" id="KAF3113565.1"/>
    </source>
</evidence>
<gene>
    <name evidence="2" type="ORF">TWF102_000220</name>
</gene>
<accession>A0A7C8JH00</accession>
<evidence type="ECO:0000256" key="1">
    <source>
        <dbReference type="SAM" id="MobiDB-lite"/>
    </source>
</evidence>
<proteinExistence type="predicted"/>
<feature type="compositionally biased region" description="Polar residues" evidence="1">
    <location>
        <begin position="104"/>
        <end position="122"/>
    </location>
</feature>
<organism evidence="2 3">
    <name type="scientific">Orbilia oligospora</name>
    <name type="common">Nematode-trapping fungus</name>
    <name type="synonym">Arthrobotrys oligospora</name>
    <dbReference type="NCBI Taxonomy" id="2813651"/>
    <lineage>
        <taxon>Eukaryota</taxon>
        <taxon>Fungi</taxon>
        <taxon>Dikarya</taxon>
        <taxon>Ascomycota</taxon>
        <taxon>Pezizomycotina</taxon>
        <taxon>Orbiliomycetes</taxon>
        <taxon>Orbiliales</taxon>
        <taxon>Orbiliaceae</taxon>
        <taxon>Orbilia</taxon>
    </lineage>
</organism>